<keyword evidence="7" id="KW-0862">Zinc</keyword>
<dbReference type="PROSITE" id="PS51432">
    <property type="entry name" value="AP_NUCLEASE_F2_4"/>
    <property type="match status" value="1"/>
</dbReference>
<dbReference type="Gene3D" id="3.20.20.150">
    <property type="entry name" value="Divalent-metal-dependent TIM barrel enzymes"/>
    <property type="match status" value="1"/>
</dbReference>
<dbReference type="InterPro" id="IPR018246">
    <property type="entry name" value="AP_endonuc_F2_Zn_BS"/>
</dbReference>
<dbReference type="InterPro" id="IPR036237">
    <property type="entry name" value="Xyl_isomerase-like_sf"/>
</dbReference>
<evidence type="ECO:0000256" key="8">
    <source>
        <dbReference type="ARBA" id="ARBA00023204"/>
    </source>
</evidence>
<dbReference type="GO" id="GO:0003677">
    <property type="term" value="F:DNA binding"/>
    <property type="evidence" value="ECO:0007669"/>
    <property type="project" value="InterPro"/>
</dbReference>
<dbReference type="NCBIfam" id="TIGR00587">
    <property type="entry name" value="nfo"/>
    <property type="match status" value="1"/>
</dbReference>
<dbReference type="GO" id="GO:0005634">
    <property type="term" value="C:nucleus"/>
    <property type="evidence" value="ECO:0007669"/>
    <property type="project" value="TreeGrafter"/>
</dbReference>
<gene>
    <name evidence="11" type="ORF">BDW42DRAFT_200630</name>
</gene>
<evidence type="ECO:0000256" key="3">
    <source>
        <dbReference type="ARBA" id="ARBA00021759"/>
    </source>
</evidence>
<feature type="region of interest" description="Disordered" evidence="9">
    <location>
        <begin position="95"/>
        <end position="118"/>
    </location>
</feature>
<evidence type="ECO:0000313" key="11">
    <source>
        <dbReference type="EMBL" id="PLN82003.1"/>
    </source>
</evidence>
<evidence type="ECO:0000259" key="10">
    <source>
        <dbReference type="Pfam" id="PF01261"/>
    </source>
</evidence>
<dbReference type="GO" id="GO:0008270">
    <property type="term" value="F:zinc ion binding"/>
    <property type="evidence" value="ECO:0007669"/>
    <property type="project" value="InterPro"/>
</dbReference>
<feature type="compositionally biased region" description="Basic and acidic residues" evidence="9">
    <location>
        <begin position="95"/>
        <end position="105"/>
    </location>
</feature>
<feature type="region of interest" description="Disordered" evidence="9">
    <location>
        <begin position="1"/>
        <end position="74"/>
    </location>
</feature>
<protein>
    <recommendedName>
        <fullName evidence="3">Apurinic-apyrimidinic endonuclease 1</fullName>
    </recommendedName>
</protein>
<feature type="compositionally biased region" description="Basic and acidic residues" evidence="9">
    <location>
        <begin position="451"/>
        <end position="480"/>
    </location>
</feature>
<dbReference type="PANTHER" id="PTHR21445">
    <property type="entry name" value="ENDONUCLEASE IV ENDODEOXYRIBONUCLEASE IV"/>
    <property type="match status" value="1"/>
</dbReference>
<name>A0A2J5HX29_9EURO</name>
<dbReference type="GO" id="GO:0008081">
    <property type="term" value="F:phosphoric diester hydrolase activity"/>
    <property type="evidence" value="ECO:0007669"/>
    <property type="project" value="TreeGrafter"/>
</dbReference>
<dbReference type="SMART" id="SM00518">
    <property type="entry name" value="AP2Ec"/>
    <property type="match status" value="1"/>
</dbReference>
<evidence type="ECO:0000256" key="6">
    <source>
        <dbReference type="ARBA" id="ARBA00022801"/>
    </source>
</evidence>
<feature type="domain" description="Xylose isomerase-like TIM barrel" evidence="10">
    <location>
        <begin position="158"/>
        <end position="424"/>
    </location>
</feature>
<dbReference type="SUPFAM" id="SSF51658">
    <property type="entry name" value="Xylose isomerase-like"/>
    <property type="match status" value="1"/>
</dbReference>
<feature type="compositionally biased region" description="Low complexity" evidence="9">
    <location>
        <begin position="8"/>
        <end position="19"/>
    </location>
</feature>
<dbReference type="GO" id="GO:0006284">
    <property type="term" value="P:base-excision repair"/>
    <property type="evidence" value="ECO:0007669"/>
    <property type="project" value="TreeGrafter"/>
</dbReference>
<dbReference type="PROSITE" id="PS00731">
    <property type="entry name" value="AP_NUCLEASE_F2_3"/>
    <property type="match status" value="1"/>
</dbReference>
<keyword evidence="11" id="KW-0540">Nuclease</keyword>
<reference evidence="12" key="1">
    <citation type="submission" date="2017-12" db="EMBL/GenBank/DDBJ databases">
        <authorList>
            <consortium name="DOE Joint Genome Institute"/>
            <person name="Mondo S.J."/>
            <person name="Kjaerbolling I."/>
            <person name="Vesth T.C."/>
            <person name="Frisvad J.C."/>
            <person name="Nybo J.L."/>
            <person name="Theobald S."/>
            <person name="Kuo A."/>
            <person name="Bowyer P."/>
            <person name="Matsuda Y."/>
            <person name="Lyhne E.K."/>
            <person name="Kogle M.E."/>
            <person name="Clum A."/>
            <person name="Lipzen A."/>
            <person name="Salamov A."/>
            <person name="Ngan C.Y."/>
            <person name="Daum C."/>
            <person name="Chiniquy J."/>
            <person name="Barry K."/>
            <person name="LaButti K."/>
            <person name="Haridas S."/>
            <person name="Simmons B.A."/>
            <person name="Magnuson J.K."/>
            <person name="Mortensen U.H."/>
            <person name="Larsen T.O."/>
            <person name="Grigoriev I.V."/>
            <person name="Baker S.E."/>
            <person name="Andersen M.R."/>
            <person name="Nordberg H.P."/>
            <person name="Cantor M.N."/>
            <person name="Hua S.X."/>
        </authorList>
    </citation>
    <scope>NUCLEOTIDE SEQUENCE [LARGE SCALE GENOMIC DNA]</scope>
    <source>
        <strain evidence="12">IBT 19404</strain>
    </source>
</reference>
<comment type="cofactor">
    <cofactor evidence="1">
        <name>Zn(2+)</name>
        <dbReference type="ChEBI" id="CHEBI:29105"/>
    </cofactor>
</comment>
<dbReference type="HAMAP" id="MF_00152">
    <property type="entry name" value="Nfo"/>
    <property type="match status" value="1"/>
</dbReference>
<sequence length="528" mass="58043">MPRVPRKAASSAISPTASPNKGSKRQVDNTEPSSPVRRSKRTKSCEGLPNSEVKEEPEQDEVTSNNARGRAVKVSIKETTAEEVTSVALADEEVQTKVEEPEEHSAPSVKTTKKRKTKKEIEAEMVPLRARTQGLRMCVGAHVSAAKGVFNSINNSVHIGGNAFALFLKSQRKWDNPPLQDDHRDQFRRLCIEQKYDGTKHILPHGSYLVNLAQEDKAKAKQAYDSFLEDLLRCEALGITLYNFHPGSANQSPFPSALTRLAKALTNALASTSTVVPVLETMCGHGSTIGGNLSDFRTILSQIPTEYHPRIGICIDTCHSFAAGYDLTTPTGFASFLQEFDDQIGLQHLRALHLNDSKAPRGSNRDLHANIGTGFLGLRAFHNVMNEPRFENLPMILETPIDQPPPPNSKSQAAVPDPGVWAREIELLESLIGMDPEGAEFRALEARLADEGKEVRAKHQEQYDRKMEAEEKKRLKKEGGKSPARKGQKTLMEMMNGAPKRGKKGTGKKVDDSDGGSEDEGCQSHAED</sequence>
<evidence type="ECO:0000256" key="4">
    <source>
        <dbReference type="ARBA" id="ARBA00022723"/>
    </source>
</evidence>
<dbReference type="AlphaFoldDB" id="A0A2J5HX29"/>
<dbReference type="FunFam" id="3.20.20.150:FF:000001">
    <property type="entry name" value="Probable endonuclease 4"/>
    <property type="match status" value="1"/>
</dbReference>
<keyword evidence="5" id="KW-0227">DNA damage</keyword>
<dbReference type="PROSITE" id="PS00730">
    <property type="entry name" value="AP_NUCLEASE_F2_2"/>
    <property type="match status" value="1"/>
</dbReference>
<dbReference type="Pfam" id="PF01261">
    <property type="entry name" value="AP_endonuc_2"/>
    <property type="match status" value="1"/>
</dbReference>
<feature type="region of interest" description="Disordered" evidence="9">
    <location>
        <begin position="451"/>
        <end position="528"/>
    </location>
</feature>
<evidence type="ECO:0000256" key="7">
    <source>
        <dbReference type="ARBA" id="ARBA00022833"/>
    </source>
</evidence>
<organism evidence="11 12">
    <name type="scientific">Aspergillus taichungensis</name>
    <dbReference type="NCBI Taxonomy" id="482145"/>
    <lineage>
        <taxon>Eukaryota</taxon>
        <taxon>Fungi</taxon>
        <taxon>Dikarya</taxon>
        <taxon>Ascomycota</taxon>
        <taxon>Pezizomycotina</taxon>
        <taxon>Eurotiomycetes</taxon>
        <taxon>Eurotiomycetidae</taxon>
        <taxon>Eurotiales</taxon>
        <taxon>Aspergillaceae</taxon>
        <taxon>Aspergillus</taxon>
        <taxon>Aspergillus subgen. Circumdati</taxon>
    </lineage>
</organism>
<dbReference type="Proteomes" id="UP000235023">
    <property type="component" value="Unassembled WGS sequence"/>
</dbReference>
<keyword evidence="8" id="KW-0234">DNA repair</keyword>
<dbReference type="InterPro" id="IPR001719">
    <property type="entry name" value="AP_endonuc_2"/>
</dbReference>
<keyword evidence="11" id="KW-0255">Endonuclease</keyword>
<proteinExistence type="inferred from homology"/>
<evidence type="ECO:0000256" key="9">
    <source>
        <dbReference type="SAM" id="MobiDB-lite"/>
    </source>
</evidence>
<keyword evidence="12" id="KW-1185">Reference proteome</keyword>
<dbReference type="InterPro" id="IPR013022">
    <property type="entry name" value="Xyl_isomerase-like_TIM-brl"/>
</dbReference>
<keyword evidence="6" id="KW-0378">Hydrolase</keyword>
<evidence type="ECO:0000313" key="12">
    <source>
        <dbReference type="Proteomes" id="UP000235023"/>
    </source>
</evidence>
<comment type="similarity">
    <text evidence="2">Belongs to the AP endonuclease 2 family.</text>
</comment>
<accession>A0A2J5HX29</accession>
<evidence type="ECO:0000256" key="2">
    <source>
        <dbReference type="ARBA" id="ARBA00005340"/>
    </source>
</evidence>
<dbReference type="CDD" id="cd00019">
    <property type="entry name" value="AP2Ec"/>
    <property type="match status" value="1"/>
</dbReference>
<dbReference type="PANTHER" id="PTHR21445:SF0">
    <property type="entry name" value="APURINIC-APYRIMIDINIC ENDONUCLEASE"/>
    <property type="match status" value="1"/>
</dbReference>
<dbReference type="GO" id="GO:0003906">
    <property type="term" value="F:DNA-(apurinic or apyrimidinic site) endonuclease activity"/>
    <property type="evidence" value="ECO:0007669"/>
    <property type="project" value="TreeGrafter"/>
</dbReference>
<evidence type="ECO:0000256" key="1">
    <source>
        <dbReference type="ARBA" id="ARBA00001947"/>
    </source>
</evidence>
<dbReference type="OrthoDB" id="7663182at2759"/>
<dbReference type="EMBL" id="KZ559531">
    <property type="protein sequence ID" value="PLN82003.1"/>
    <property type="molecule type" value="Genomic_DNA"/>
</dbReference>
<keyword evidence="4" id="KW-0479">Metal-binding</keyword>
<dbReference type="GO" id="GO:0005739">
    <property type="term" value="C:mitochondrion"/>
    <property type="evidence" value="ECO:0007669"/>
    <property type="project" value="TreeGrafter"/>
</dbReference>
<evidence type="ECO:0000256" key="5">
    <source>
        <dbReference type="ARBA" id="ARBA00022763"/>
    </source>
</evidence>